<evidence type="ECO:0000313" key="4">
    <source>
        <dbReference type="WBParaSite" id="Smp_243760.1"/>
    </source>
</evidence>
<keyword evidence="1" id="KW-0472">Membrane</keyword>
<evidence type="ECO:0000256" key="1">
    <source>
        <dbReference type="SAM" id="Phobius"/>
    </source>
</evidence>
<gene>
    <name evidence="2" type="primary">MEG-28</name>
</gene>
<keyword evidence="1" id="KW-1133">Transmembrane helix</keyword>
<keyword evidence="1" id="KW-0812">Transmembrane</keyword>
<reference evidence="3" key="1">
    <citation type="journal article" date="2012" name="PLoS Negl. Trop. Dis.">
        <title>A systematically improved high quality genome and transcriptome of the human blood fluke Schistosoma mansoni.</title>
        <authorList>
            <person name="Protasio A.V."/>
            <person name="Tsai I.J."/>
            <person name="Babbage A."/>
            <person name="Nichol S."/>
            <person name="Hunt M."/>
            <person name="Aslett M.A."/>
            <person name="De Silva N."/>
            <person name="Velarde G.S."/>
            <person name="Anderson T.J."/>
            <person name="Clark R.C."/>
            <person name="Davidson C."/>
            <person name="Dillon G.P."/>
            <person name="Holroyd N.E."/>
            <person name="LoVerde P.T."/>
            <person name="Lloyd C."/>
            <person name="McQuillan J."/>
            <person name="Oliveira G."/>
            <person name="Otto T.D."/>
            <person name="Parker-Manuel S.J."/>
            <person name="Quail M.A."/>
            <person name="Wilson R.A."/>
            <person name="Zerlotini A."/>
            <person name="Dunne D.W."/>
            <person name="Berriman M."/>
        </authorList>
    </citation>
    <scope>NUCLEOTIDE SEQUENCE [LARGE SCALE GENOMIC DNA]</scope>
    <source>
        <strain evidence="3">Puerto Rican</strain>
    </source>
</reference>
<keyword evidence="3" id="KW-1185">Reference proteome</keyword>
<dbReference type="EMBL" id="LN898190">
    <property type="protein sequence ID" value="CUS27854.1"/>
    <property type="molecule type" value="Genomic_DNA"/>
</dbReference>
<sequence>MNTIVRYYLIILFIITTIEIQNIRSAFKKRPPASFVILENMTSTDRFRKLLYHCFTSFSTWMVLLG</sequence>
<protein>
    <submittedName>
        <fullName evidence="2 4">MEG-28 protein</fullName>
    </submittedName>
</protein>
<accession>A0A0U5KKP6</accession>
<dbReference type="WBParaSite" id="Smp_243760.1">
    <property type="protein sequence ID" value="Smp_243760.1"/>
    <property type="gene ID" value="Smp_243760"/>
</dbReference>
<dbReference type="AlphaFoldDB" id="A0A0U5KKP6"/>
<dbReference type="Proteomes" id="UP000008854">
    <property type="component" value="Unassembled WGS sequence"/>
</dbReference>
<dbReference type="InParanoid" id="A0A0U5KKP6"/>
<reference evidence="4" key="3">
    <citation type="submission" date="2019-11" db="UniProtKB">
        <authorList>
            <consortium name="WormBaseParasite"/>
        </authorList>
    </citation>
    <scope>IDENTIFICATION</scope>
    <source>
        <strain evidence="4">Puerto Rican</strain>
    </source>
</reference>
<feature type="transmembrane region" description="Helical" evidence="1">
    <location>
        <begin position="6"/>
        <end position="23"/>
    </location>
</feature>
<organism evidence="2">
    <name type="scientific">Schistosoma mansoni</name>
    <name type="common">Blood fluke</name>
    <dbReference type="NCBI Taxonomy" id="6183"/>
    <lineage>
        <taxon>Eukaryota</taxon>
        <taxon>Metazoa</taxon>
        <taxon>Spiralia</taxon>
        <taxon>Lophotrochozoa</taxon>
        <taxon>Platyhelminthes</taxon>
        <taxon>Trematoda</taxon>
        <taxon>Digenea</taxon>
        <taxon>Strigeidida</taxon>
        <taxon>Schistosomatoidea</taxon>
        <taxon>Schistosomatidae</taxon>
        <taxon>Schistosoma</taxon>
    </lineage>
</organism>
<reference evidence="2" key="2">
    <citation type="journal article" date="2015" name="PLoS Negl. Trop. Dis.">
        <title>The Schistosome Esophagus Is a 'Hotspot' for Microexon and Lysosomal Hydrolase Gene Expression: Implications for Blood Processing.</title>
        <authorList>
            <person name="Wilson R.A."/>
            <person name="Li X.H."/>
            <person name="MacDonald S."/>
            <person name="Neves L.X."/>
            <person name="Vitoriano-Souza J."/>
            <person name="Leite L.C."/>
            <person name="Farias L.P."/>
            <person name="James S."/>
            <person name="Ashton P.D."/>
            <person name="DeMarco R."/>
            <person name="Castro Borges W."/>
        </authorList>
    </citation>
    <scope>NUCLEOTIDE SEQUENCE</scope>
    <source>
        <strain evidence="2">Puerto Rico</strain>
    </source>
</reference>
<proteinExistence type="predicted"/>
<evidence type="ECO:0000313" key="2">
    <source>
        <dbReference type="EMBL" id="CUS27854.1"/>
    </source>
</evidence>
<evidence type="ECO:0000313" key="3">
    <source>
        <dbReference type="Proteomes" id="UP000008854"/>
    </source>
</evidence>
<name>A0A0U5KKP6_SCHMA</name>